<dbReference type="GO" id="GO:0016020">
    <property type="term" value="C:membrane"/>
    <property type="evidence" value="ECO:0007669"/>
    <property type="project" value="InterPro"/>
</dbReference>
<dbReference type="SUPFAM" id="SSF55874">
    <property type="entry name" value="ATPase domain of HSP90 chaperone/DNA topoisomerase II/histidine kinase"/>
    <property type="match status" value="1"/>
</dbReference>
<dbReference type="Gene3D" id="3.30.565.10">
    <property type="entry name" value="Histidine kinase-like ATPase, C-terminal domain"/>
    <property type="match status" value="1"/>
</dbReference>
<feature type="domain" description="Signal transduction histidine kinase subgroup 3 dimerisation and phosphoacceptor" evidence="11">
    <location>
        <begin position="52"/>
        <end position="116"/>
    </location>
</feature>
<keyword evidence="7" id="KW-0067">ATP-binding</keyword>
<gene>
    <name evidence="12" type="ORF">H0194_06070</name>
</gene>
<dbReference type="Pfam" id="PF07730">
    <property type="entry name" value="HisKA_3"/>
    <property type="match status" value="1"/>
</dbReference>
<dbReference type="InterPro" id="IPR050482">
    <property type="entry name" value="Sensor_HK_TwoCompSys"/>
</dbReference>
<feature type="region of interest" description="Disordered" evidence="9">
    <location>
        <begin position="242"/>
        <end position="261"/>
    </location>
</feature>
<keyword evidence="3" id="KW-0597">Phosphoprotein</keyword>
<keyword evidence="6 12" id="KW-0418">Kinase</keyword>
<dbReference type="Pfam" id="PF02518">
    <property type="entry name" value="HATPase_c"/>
    <property type="match status" value="1"/>
</dbReference>
<keyword evidence="8" id="KW-0902">Two-component regulatory system</keyword>
<dbReference type="InterPro" id="IPR011712">
    <property type="entry name" value="Sig_transdc_His_kin_sub3_dim/P"/>
</dbReference>
<evidence type="ECO:0000256" key="1">
    <source>
        <dbReference type="ARBA" id="ARBA00000085"/>
    </source>
</evidence>
<evidence type="ECO:0000259" key="11">
    <source>
        <dbReference type="Pfam" id="PF07730"/>
    </source>
</evidence>
<keyword evidence="4" id="KW-0808">Transferase</keyword>
<dbReference type="PANTHER" id="PTHR24421:SF10">
    <property type="entry name" value="NITRATE_NITRITE SENSOR PROTEIN NARQ"/>
    <property type="match status" value="1"/>
</dbReference>
<dbReference type="GO" id="GO:0046983">
    <property type="term" value="F:protein dimerization activity"/>
    <property type="evidence" value="ECO:0007669"/>
    <property type="project" value="InterPro"/>
</dbReference>
<comment type="catalytic activity">
    <reaction evidence="1">
        <text>ATP + protein L-histidine = ADP + protein N-phospho-L-histidine.</text>
        <dbReference type="EC" id="2.7.13.3"/>
    </reaction>
</comment>
<feature type="region of interest" description="Disordered" evidence="9">
    <location>
        <begin position="1"/>
        <end position="33"/>
    </location>
</feature>
<name>A0A7G7CM62_9CORY</name>
<keyword evidence="13" id="KW-1185">Reference proteome</keyword>
<dbReference type="AlphaFoldDB" id="A0A7G7CM62"/>
<organism evidence="12 13">
    <name type="scientific">Corynebacterium incognita</name>
    <dbReference type="NCBI Taxonomy" id="2754725"/>
    <lineage>
        <taxon>Bacteria</taxon>
        <taxon>Bacillati</taxon>
        <taxon>Actinomycetota</taxon>
        <taxon>Actinomycetes</taxon>
        <taxon>Mycobacteriales</taxon>
        <taxon>Corynebacteriaceae</taxon>
        <taxon>Corynebacterium</taxon>
    </lineage>
</organism>
<evidence type="ECO:0000256" key="3">
    <source>
        <dbReference type="ARBA" id="ARBA00022553"/>
    </source>
</evidence>
<dbReference type="GO" id="GO:0000155">
    <property type="term" value="F:phosphorelay sensor kinase activity"/>
    <property type="evidence" value="ECO:0007669"/>
    <property type="project" value="InterPro"/>
</dbReference>
<evidence type="ECO:0000259" key="10">
    <source>
        <dbReference type="Pfam" id="PF02518"/>
    </source>
</evidence>
<evidence type="ECO:0000256" key="6">
    <source>
        <dbReference type="ARBA" id="ARBA00022777"/>
    </source>
</evidence>
<dbReference type="KEGG" id="cik:H0194_06070"/>
<evidence type="ECO:0000256" key="7">
    <source>
        <dbReference type="ARBA" id="ARBA00022840"/>
    </source>
</evidence>
<dbReference type="RefSeq" id="WP_185175068.1">
    <property type="nucleotide sequence ID" value="NZ_CP059404.1"/>
</dbReference>
<dbReference type="CDD" id="cd16917">
    <property type="entry name" value="HATPase_UhpB-NarQ-NarX-like"/>
    <property type="match status" value="1"/>
</dbReference>
<dbReference type="GO" id="GO:0005524">
    <property type="term" value="F:ATP binding"/>
    <property type="evidence" value="ECO:0007669"/>
    <property type="project" value="UniProtKB-KW"/>
</dbReference>
<keyword evidence="5" id="KW-0547">Nucleotide-binding</keyword>
<evidence type="ECO:0000256" key="9">
    <source>
        <dbReference type="SAM" id="MobiDB-lite"/>
    </source>
</evidence>
<dbReference type="InterPro" id="IPR003594">
    <property type="entry name" value="HATPase_dom"/>
</dbReference>
<dbReference type="Gene3D" id="1.20.5.1930">
    <property type="match status" value="1"/>
</dbReference>
<evidence type="ECO:0000256" key="5">
    <source>
        <dbReference type="ARBA" id="ARBA00022741"/>
    </source>
</evidence>
<dbReference type="PANTHER" id="PTHR24421">
    <property type="entry name" value="NITRATE/NITRITE SENSOR PROTEIN NARX-RELATED"/>
    <property type="match status" value="1"/>
</dbReference>
<proteinExistence type="predicted"/>
<sequence>MAWGGFKGWSAQRRGRSQRGAQSPPSHEEEQARRIAELTASRRAVADAYEIERQRIERDLHDGAQQYLVAAAIKLGEAQLDAEGQLADLLAAAKKDVDAGLEALRATVRGISPQVLHDRGLVAAVYDTAASYGPHVSVHAPHPLPTLSPSVLAAGYFYVAEMLTNAAKYAPGAKVSVLLTADESLRITVMDEGPGGARIVDGGGLAGMRERLAAFGGTMELHSPDGGPTRVRCTIPLLLDRGQPGVPGQYPHEAHGGGGAQ</sequence>
<dbReference type="EMBL" id="CP059404">
    <property type="protein sequence ID" value="QNE88678.1"/>
    <property type="molecule type" value="Genomic_DNA"/>
</dbReference>
<reference evidence="12 13" key="1">
    <citation type="submission" date="2020-07" db="EMBL/GenBank/DDBJ databases">
        <title>Complete genome and description of Corynebacterium incognita strain Marseille-Q3630 sp. nov.</title>
        <authorList>
            <person name="Boxberger M."/>
        </authorList>
    </citation>
    <scope>NUCLEOTIDE SEQUENCE [LARGE SCALE GENOMIC DNA]</scope>
    <source>
        <strain evidence="12 13">Marseille-Q3630</strain>
    </source>
</reference>
<evidence type="ECO:0000313" key="12">
    <source>
        <dbReference type="EMBL" id="QNE88678.1"/>
    </source>
</evidence>
<evidence type="ECO:0000313" key="13">
    <source>
        <dbReference type="Proteomes" id="UP000515743"/>
    </source>
</evidence>
<evidence type="ECO:0000256" key="8">
    <source>
        <dbReference type="ARBA" id="ARBA00023012"/>
    </source>
</evidence>
<dbReference type="InterPro" id="IPR036890">
    <property type="entry name" value="HATPase_C_sf"/>
</dbReference>
<evidence type="ECO:0000256" key="4">
    <source>
        <dbReference type="ARBA" id="ARBA00022679"/>
    </source>
</evidence>
<protein>
    <recommendedName>
        <fullName evidence="2">histidine kinase</fullName>
        <ecNumber evidence="2">2.7.13.3</ecNumber>
    </recommendedName>
</protein>
<accession>A0A7G7CM62</accession>
<evidence type="ECO:0000256" key="2">
    <source>
        <dbReference type="ARBA" id="ARBA00012438"/>
    </source>
</evidence>
<dbReference type="EC" id="2.7.13.3" evidence="2"/>
<dbReference type="Proteomes" id="UP000515743">
    <property type="component" value="Chromosome"/>
</dbReference>
<feature type="domain" description="Histidine kinase/HSP90-like ATPase" evidence="10">
    <location>
        <begin position="159"/>
        <end position="237"/>
    </location>
</feature>